<keyword evidence="2" id="KW-1185">Reference proteome</keyword>
<organism evidence="1 2">
    <name type="scientific">Pontibacter diazotrophicus</name>
    <dbReference type="NCBI Taxonomy" id="1400979"/>
    <lineage>
        <taxon>Bacteria</taxon>
        <taxon>Pseudomonadati</taxon>
        <taxon>Bacteroidota</taxon>
        <taxon>Cytophagia</taxon>
        <taxon>Cytophagales</taxon>
        <taxon>Hymenobacteraceae</taxon>
        <taxon>Pontibacter</taxon>
    </lineage>
</organism>
<dbReference type="Proteomes" id="UP000256708">
    <property type="component" value="Unassembled WGS sequence"/>
</dbReference>
<reference evidence="2" key="1">
    <citation type="submission" date="2018-08" db="EMBL/GenBank/DDBJ databases">
        <authorList>
            <person name="Liu Z.-W."/>
            <person name="Du Z.-J."/>
        </authorList>
    </citation>
    <scope>NUCLEOTIDE SEQUENCE [LARGE SCALE GENOMIC DNA]</scope>
    <source>
        <strain evidence="2">H4X</strain>
    </source>
</reference>
<dbReference type="OrthoDB" id="958895at2"/>
<protein>
    <recommendedName>
        <fullName evidence="3">DUF4082 domain-containing protein</fullName>
    </recommendedName>
</protein>
<evidence type="ECO:0000313" key="2">
    <source>
        <dbReference type="Proteomes" id="UP000256708"/>
    </source>
</evidence>
<dbReference type="AlphaFoldDB" id="A0A3D8LGG4"/>
<dbReference type="RefSeq" id="WP_115564409.1">
    <property type="nucleotide sequence ID" value="NZ_QRGR01000004.1"/>
</dbReference>
<accession>A0A3D8LGG4</accession>
<dbReference type="EMBL" id="QRGR01000004">
    <property type="protein sequence ID" value="RDV16549.1"/>
    <property type="molecule type" value="Genomic_DNA"/>
</dbReference>
<evidence type="ECO:0008006" key="3">
    <source>
        <dbReference type="Google" id="ProtNLM"/>
    </source>
</evidence>
<evidence type="ECO:0000313" key="1">
    <source>
        <dbReference type="EMBL" id="RDV16549.1"/>
    </source>
</evidence>
<sequence>MRVLIYFIAVVILVSCNKKEEVEPVSSPGFLEGYLKANSRIGVSEVNEPNVNPHEKELDIYRGYYIVPSSNIKINALGARMPEKGTYEITVTSGALWDFVNRDHILVDSITIGDTSKFQFKSVDQGLALSANNRYLIAIKYKKHNSVYEAKYQDHQPNGVNSFLIPLVINDIEIESLFYHGTRDYYPVKGGIEAIRGLVDFKYELIK</sequence>
<proteinExistence type="predicted"/>
<gene>
    <name evidence="1" type="ORF">DXT99_04980</name>
</gene>
<name>A0A3D8LGG4_9BACT</name>
<dbReference type="PROSITE" id="PS51257">
    <property type="entry name" value="PROKAR_LIPOPROTEIN"/>
    <property type="match status" value="1"/>
</dbReference>
<comment type="caution">
    <text evidence="1">The sequence shown here is derived from an EMBL/GenBank/DDBJ whole genome shotgun (WGS) entry which is preliminary data.</text>
</comment>